<dbReference type="GO" id="GO:0016740">
    <property type="term" value="F:transferase activity"/>
    <property type="evidence" value="ECO:0007669"/>
    <property type="project" value="UniProtKB-KW"/>
</dbReference>
<feature type="region of interest" description="Disordered" evidence="5">
    <location>
        <begin position="567"/>
        <end position="587"/>
    </location>
</feature>
<dbReference type="SUPFAM" id="SSF56112">
    <property type="entry name" value="Protein kinase-like (PK-like)"/>
    <property type="match status" value="1"/>
</dbReference>
<comment type="similarity">
    <text evidence="1">Belongs to the protein kinase superfamily. ADCK protein kinase family.</text>
</comment>
<evidence type="ECO:0000256" key="4">
    <source>
        <dbReference type="ARBA" id="ARBA00022840"/>
    </source>
</evidence>
<dbReference type="RefSeq" id="XP_018280565.1">
    <property type="nucleotide sequence ID" value="XM_018422522.1"/>
</dbReference>
<dbReference type="STRING" id="879819.A0A0J1B8H2"/>
<dbReference type="InterPro" id="IPR034646">
    <property type="entry name" value="ADCK3_dom"/>
</dbReference>
<dbReference type="GeneID" id="28983125"/>
<name>A0A0J1B8H2_9TREE</name>
<keyword evidence="2" id="KW-0808">Transferase</keyword>
<dbReference type="AlphaFoldDB" id="A0A0J1B8H2"/>
<feature type="region of interest" description="Disordered" evidence="5">
    <location>
        <begin position="510"/>
        <end position="540"/>
    </location>
</feature>
<feature type="compositionally biased region" description="Low complexity" evidence="5">
    <location>
        <begin position="45"/>
        <end position="89"/>
    </location>
</feature>
<keyword evidence="4" id="KW-0067">ATP-binding</keyword>
<dbReference type="GO" id="GO:0005524">
    <property type="term" value="F:ATP binding"/>
    <property type="evidence" value="ECO:0007669"/>
    <property type="project" value="UniProtKB-KW"/>
</dbReference>
<feature type="region of interest" description="Disordered" evidence="5">
    <location>
        <begin position="1"/>
        <end position="22"/>
    </location>
</feature>
<reference evidence="7 8" key="1">
    <citation type="submission" date="2015-03" db="EMBL/GenBank/DDBJ databases">
        <title>Genomics and transcriptomics of the oil-accumulating basidiomycete yeast T. oleaginosus allow insights into substrate utilization and the diverse evolutionary trajectories of mating systems in fungi.</title>
        <authorList>
            <consortium name="DOE Joint Genome Institute"/>
            <person name="Kourist R."/>
            <person name="Kracht O."/>
            <person name="Bracharz F."/>
            <person name="Lipzen A."/>
            <person name="Nolan M."/>
            <person name="Ohm R."/>
            <person name="Grigoriev I."/>
            <person name="Sun S."/>
            <person name="Heitman J."/>
            <person name="Bruck T."/>
            <person name="Nowrousian M."/>
        </authorList>
    </citation>
    <scope>NUCLEOTIDE SEQUENCE [LARGE SCALE GENOMIC DNA]</scope>
    <source>
        <strain evidence="7 8">IBC0246</strain>
    </source>
</reference>
<feature type="region of interest" description="Disordered" evidence="5">
    <location>
        <begin position="343"/>
        <end position="366"/>
    </location>
</feature>
<feature type="compositionally biased region" description="Basic and acidic residues" evidence="5">
    <location>
        <begin position="523"/>
        <end position="532"/>
    </location>
</feature>
<dbReference type="InterPro" id="IPR051409">
    <property type="entry name" value="Atypical_kinase_ADCK"/>
</dbReference>
<gene>
    <name evidence="7" type="ORF">CC85DRAFT_283846</name>
</gene>
<proteinExistence type="inferred from homology"/>
<evidence type="ECO:0000256" key="5">
    <source>
        <dbReference type="SAM" id="MobiDB-lite"/>
    </source>
</evidence>
<sequence>MRRTQKLFRYTPSPPMPPRPRRPVLMTAAARVFARAAVIQAEDAAAAAGPAAVARRASIDDTQSPSPSAASFSTSANAQNLAASPAANSGVQVTPEMYPAPSWRRRPVREPDYARRQPLPADAPVLPIASHSVPLPGATLYGGSEGRFVAETEDNDPHDLAAFSLSDPLDFAQRRVPVEDNDPHDLMAATRWSFGDPTDHEMLARKKYTPPPFKPVFMKGEDNDPHDLSAATPWSLSDPLDLQSAVPRFRHLNDEDNDPHDMSAATPWSLSDPLDADPKRFKYLQSRLGKAEDDDPHDLMAGTKWSFGDPTDHEMLARKRAKYTPPEFKPVYVGANTPTSDLHAWSMSDPLDRPGPSYKPKSPAKTQAQVERAAAEDNDPHDLMAATRWSFGDPTDHEMLARKKYSPPEFKPVFVGAEAKRGPHDLTAATKFSLSDPLDGARNVQTLMREDNDPHDLMAATRWSFGDPTDHEMLARKKKYCPPEFKPVFVGGEAPGRDPHDLTAATKFSLSDPLDTPRSVKTVQKEDNDPHDLMAGTKWSFGDPTDHEMLARKRVKYSPPEFKPVFVGSEQDAGRSPHDLTAATRFSMGDPLDVEKVRKTESIGGLSTPAATRPTSPVDAVDQAAEAVAVAKAAEPKPVDVATPPLSPASSGLGIDLEATEADPSSLLPQINRDPDEERVALRSSTVPASRLGRLFHYGSLGLSLGLGAATETIRRTAGGSGTGSVFMSDANVRRLVATLGRMRGAALKLGQFMSIQDNTMLPPEIERVLQQVQDHANYMPEWQMEKVMRTELGAEWESLFKAFDRVPVAAASIGQVHRAVLADGTPVAVKVQFPGVAGSIESDLANVSLLLRGSAVLPKGLYLQNTMAVAKRELEDECDYVREGAAGTRFHTLLSGDAVFDVPRVFEHATTSKVLTTEWMSGRPLSKMKGMSQAQRDLIGSNILRLCLQELFVFRFMQTDPNWANFLFDAPSGRIQLIDFGASRAYTKEFMDGWYRLLQAALDGDRGAMKAESESLGYLTGEENELMVNAHLDSMAALASPFQHDGKYAFANQTITDKVRALIPVMLQHRLTPPPAPTYSLNRKLSGAFLMCAKLGANVDCKGLWEAATAGYRVGSDVSATA</sequence>
<dbReference type="Pfam" id="PF03109">
    <property type="entry name" value="ABC1"/>
    <property type="match status" value="1"/>
</dbReference>
<dbReference type="OrthoDB" id="201153at2759"/>
<dbReference type="PANTHER" id="PTHR43851:SF3">
    <property type="entry name" value="COENZYME Q8"/>
    <property type="match status" value="1"/>
</dbReference>
<feature type="region of interest" description="Disordered" evidence="5">
    <location>
        <begin position="633"/>
        <end position="653"/>
    </location>
</feature>
<dbReference type="CDD" id="cd13970">
    <property type="entry name" value="ABC1_ADCK3"/>
    <property type="match status" value="1"/>
</dbReference>
<accession>A0A0J1B8H2</accession>
<evidence type="ECO:0000313" key="7">
    <source>
        <dbReference type="EMBL" id="KLT44074.1"/>
    </source>
</evidence>
<protein>
    <submittedName>
        <fullName evidence="7">ABC1-domain-containing protein</fullName>
    </submittedName>
</protein>
<dbReference type="EMBL" id="KQ087189">
    <property type="protein sequence ID" value="KLT44074.1"/>
    <property type="molecule type" value="Genomic_DNA"/>
</dbReference>
<dbReference type="GO" id="GO:0006744">
    <property type="term" value="P:ubiquinone biosynthetic process"/>
    <property type="evidence" value="ECO:0007669"/>
    <property type="project" value="TreeGrafter"/>
</dbReference>
<dbReference type="Proteomes" id="UP000053611">
    <property type="component" value="Unassembled WGS sequence"/>
</dbReference>
<organism evidence="7 8">
    <name type="scientific">Cutaneotrichosporon oleaginosum</name>
    <dbReference type="NCBI Taxonomy" id="879819"/>
    <lineage>
        <taxon>Eukaryota</taxon>
        <taxon>Fungi</taxon>
        <taxon>Dikarya</taxon>
        <taxon>Basidiomycota</taxon>
        <taxon>Agaricomycotina</taxon>
        <taxon>Tremellomycetes</taxon>
        <taxon>Trichosporonales</taxon>
        <taxon>Trichosporonaceae</taxon>
        <taxon>Cutaneotrichosporon</taxon>
    </lineage>
</organism>
<dbReference type="InterPro" id="IPR004147">
    <property type="entry name" value="ABC1_dom"/>
</dbReference>
<feature type="region of interest" description="Disordered" evidence="5">
    <location>
        <begin position="45"/>
        <end position="106"/>
    </location>
</feature>
<keyword evidence="8" id="KW-1185">Reference proteome</keyword>
<keyword evidence="3" id="KW-0547">Nucleotide-binding</keyword>
<dbReference type="PANTHER" id="PTHR43851">
    <property type="match status" value="1"/>
</dbReference>
<evidence type="ECO:0000256" key="2">
    <source>
        <dbReference type="ARBA" id="ARBA00022679"/>
    </source>
</evidence>
<dbReference type="InterPro" id="IPR011009">
    <property type="entry name" value="Kinase-like_dom_sf"/>
</dbReference>
<evidence type="ECO:0000256" key="1">
    <source>
        <dbReference type="ARBA" id="ARBA00009670"/>
    </source>
</evidence>
<evidence type="ECO:0000313" key="8">
    <source>
        <dbReference type="Proteomes" id="UP000053611"/>
    </source>
</evidence>
<evidence type="ECO:0000256" key="3">
    <source>
        <dbReference type="ARBA" id="ARBA00022741"/>
    </source>
</evidence>
<feature type="domain" description="ABC1 atypical kinase-like" evidence="6">
    <location>
        <begin position="772"/>
        <end position="1011"/>
    </location>
</feature>
<evidence type="ECO:0000259" key="6">
    <source>
        <dbReference type="Pfam" id="PF03109"/>
    </source>
</evidence>
<feature type="region of interest" description="Disordered" evidence="5">
    <location>
        <begin position="251"/>
        <end position="271"/>
    </location>
</feature>